<dbReference type="EMBL" id="CM056741">
    <property type="protein sequence ID" value="KAJ8688555.1"/>
    <property type="molecule type" value="Genomic_DNA"/>
</dbReference>
<proteinExistence type="predicted"/>
<name>A0ACC2PY73_9HYME</name>
<comment type="caution">
    <text evidence="1">The sequence shown here is derived from an EMBL/GenBank/DDBJ whole genome shotgun (WGS) entry which is preliminary data.</text>
</comment>
<organism evidence="1 2">
    <name type="scientific">Eretmocerus hayati</name>
    <dbReference type="NCBI Taxonomy" id="131215"/>
    <lineage>
        <taxon>Eukaryota</taxon>
        <taxon>Metazoa</taxon>
        <taxon>Ecdysozoa</taxon>
        <taxon>Arthropoda</taxon>
        <taxon>Hexapoda</taxon>
        <taxon>Insecta</taxon>
        <taxon>Pterygota</taxon>
        <taxon>Neoptera</taxon>
        <taxon>Endopterygota</taxon>
        <taxon>Hymenoptera</taxon>
        <taxon>Apocrita</taxon>
        <taxon>Proctotrupomorpha</taxon>
        <taxon>Chalcidoidea</taxon>
        <taxon>Aphelinidae</taxon>
        <taxon>Aphelininae</taxon>
        <taxon>Eretmocerus</taxon>
    </lineage>
</organism>
<sequence>MSAGGIAVFLALLTLFLFVCNDEAATRRKRYLAFRESSAYFYKINYKASPLHYTTIVAQASGFKVAWPLPSGSSASHPKGRSLSRAEARESIRSLLDSHGFDGEVCLTKSLCQAMEYIREKNGILRKIFHILFRNKSHGSNSHLFYMVGYLSKRTGASLCGSLAAMNKLTLRWQRGSPHVYQNSHLYPEIGPPRGEAGAEFGERHARKKRYLIFPQGSNVQLVYCLTIGSYPRPTDLVVGLTAALAWELPSKIEHPDQLHRRSRSIVYPKIEAFLQSIGLDGRSCVMRALCEAGQRGASQTTTTTTTTSNGSFLQELLHAIFTIRQDGSEFESEDSRQYDYAHRSGGNCAQLYPSCEHSIYDLDL</sequence>
<keyword evidence="2" id="KW-1185">Reference proteome</keyword>
<dbReference type="Proteomes" id="UP001239111">
    <property type="component" value="Chromosome 1"/>
</dbReference>
<protein>
    <submittedName>
        <fullName evidence="1">Uncharacterized protein</fullName>
    </submittedName>
</protein>
<evidence type="ECO:0000313" key="1">
    <source>
        <dbReference type="EMBL" id="KAJ8688555.1"/>
    </source>
</evidence>
<reference evidence="1" key="1">
    <citation type="submission" date="2023-04" db="EMBL/GenBank/DDBJ databases">
        <title>A chromosome-level genome assembly of the parasitoid wasp Eretmocerus hayati.</title>
        <authorList>
            <person name="Zhong Y."/>
            <person name="Liu S."/>
            <person name="Liu Y."/>
        </authorList>
    </citation>
    <scope>NUCLEOTIDE SEQUENCE</scope>
    <source>
        <strain evidence="1">ZJU_SS_LIU_2023</strain>
    </source>
</reference>
<accession>A0ACC2PY73</accession>
<evidence type="ECO:0000313" key="2">
    <source>
        <dbReference type="Proteomes" id="UP001239111"/>
    </source>
</evidence>
<gene>
    <name evidence="1" type="ORF">QAD02_024350</name>
</gene>